<organism evidence="5 6">
    <name type="scientific">Haloferula sargassicola</name>
    <dbReference type="NCBI Taxonomy" id="490096"/>
    <lineage>
        <taxon>Bacteria</taxon>
        <taxon>Pseudomonadati</taxon>
        <taxon>Verrucomicrobiota</taxon>
        <taxon>Verrucomicrobiia</taxon>
        <taxon>Verrucomicrobiales</taxon>
        <taxon>Verrucomicrobiaceae</taxon>
        <taxon>Haloferula</taxon>
    </lineage>
</organism>
<dbReference type="InterPro" id="IPR016208">
    <property type="entry name" value="Ald_Oxase/xanthine_DH-like"/>
</dbReference>
<dbReference type="Proteomes" id="UP001476282">
    <property type="component" value="Unassembled WGS sequence"/>
</dbReference>
<feature type="domain" description="Aldehyde oxidase/xanthine dehydrogenase a/b hammerhead" evidence="4">
    <location>
        <begin position="31"/>
        <end position="143"/>
    </location>
</feature>
<comment type="caution">
    <text evidence="5">The sequence shown here is derived from an EMBL/GenBank/DDBJ whole genome shotgun (WGS) entry which is preliminary data.</text>
</comment>
<evidence type="ECO:0000256" key="1">
    <source>
        <dbReference type="ARBA" id="ARBA00022505"/>
    </source>
</evidence>
<dbReference type="RefSeq" id="WP_353568153.1">
    <property type="nucleotide sequence ID" value="NZ_BAABRI010000020.1"/>
</dbReference>
<dbReference type="EMBL" id="BAABRI010000020">
    <property type="protein sequence ID" value="GAA5484054.1"/>
    <property type="molecule type" value="Genomic_DNA"/>
</dbReference>
<dbReference type="InterPro" id="IPR037165">
    <property type="entry name" value="AldOxase/xan_DH_Mopterin-bd_sf"/>
</dbReference>
<dbReference type="InterPro" id="IPR036856">
    <property type="entry name" value="Ald_Oxase/Xan_DH_a/b_sf"/>
</dbReference>
<dbReference type="SUPFAM" id="SSF56003">
    <property type="entry name" value="Molybdenum cofactor-binding domain"/>
    <property type="match status" value="1"/>
</dbReference>
<keyword evidence="6" id="KW-1185">Reference proteome</keyword>
<evidence type="ECO:0000256" key="3">
    <source>
        <dbReference type="SAM" id="MobiDB-lite"/>
    </source>
</evidence>
<evidence type="ECO:0000256" key="2">
    <source>
        <dbReference type="ARBA" id="ARBA00023002"/>
    </source>
</evidence>
<dbReference type="Pfam" id="PF02738">
    <property type="entry name" value="MoCoBD_1"/>
    <property type="match status" value="1"/>
</dbReference>
<protein>
    <submittedName>
        <fullName evidence="5">Aldehyde oxidoreductase molybdenum-binding subunit PaoC</fullName>
    </submittedName>
</protein>
<dbReference type="Pfam" id="PF20256">
    <property type="entry name" value="MoCoBD_2"/>
    <property type="match status" value="1"/>
</dbReference>
<dbReference type="SUPFAM" id="SSF54665">
    <property type="entry name" value="CO dehydrogenase molybdoprotein N-domain-like"/>
    <property type="match status" value="1"/>
</dbReference>
<dbReference type="PANTHER" id="PTHR11908:SF132">
    <property type="entry name" value="ALDEHYDE OXIDASE 1-RELATED"/>
    <property type="match status" value="1"/>
</dbReference>
<keyword evidence="2" id="KW-0560">Oxidoreductase</keyword>
<evidence type="ECO:0000313" key="6">
    <source>
        <dbReference type="Proteomes" id="UP001476282"/>
    </source>
</evidence>
<proteinExistence type="predicted"/>
<gene>
    <name evidence="5" type="primary">paoC</name>
    <name evidence="5" type="ORF">Hsar01_03293</name>
</gene>
<dbReference type="InterPro" id="IPR008274">
    <property type="entry name" value="AldOxase/xan_DH_MoCoBD1"/>
</dbReference>
<evidence type="ECO:0000313" key="5">
    <source>
        <dbReference type="EMBL" id="GAA5484054.1"/>
    </source>
</evidence>
<evidence type="ECO:0000259" key="4">
    <source>
        <dbReference type="SMART" id="SM01008"/>
    </source>
</evidence>
<dbReference type="Pfam" id="PF01315">
    <property type="entry name" value="Ald_Xan_dh_C"/>
    <property type="match status" value="1"/>
</dbReference>
<dbReference type="SMART" id="SM01008">
    <property type="entry name" value="Ald_Xan_dh_C"/>
    <property type="match status" value="1"/>
</dbReference>
<reference evidence="5 6" key="1">
    <citation type="submission" date="2024-02" db="EMBL/GenBank/DDBJ databases">
        <title>Haloferula sargassicola NBRC 104335.</title>
        <authorList>
            <person name="Ichikawa N."/>
            <person name="Katano-Makiyama Y."/>
            <person name="Hidaka K."/>
        </authorList>
    </citation>
    <scope>NUCLEOTIDE SEQUENCE [LARGE SCALE GENOMIC DNA]</scope>
    <source>
        <strain evidence="5 6">NBRC 104335</strain>
    </source>
</reference>
<dbReference type="PANTHER" id="PTHR11908">
    <property type="entry name" value="XANTHINE DEHYDROGENASE"/>
    <property type="match status" value="1"/>
</dbReference>
<dbReference type="InterPro" id="IPR000674">
    <property type="entry name" value="Ald_Oxase/Xan_DH_a/b"/>
</dbReference>
<name>A0ABP9UXG6_9BACT</name>
<feature type="region of interest" description="Disordered" evidence="3">
    <location>
        <begin position="1"/>
        <end position="20"/>
    </location>
</feature>
<dbReference type="Gene3D" id="3.90.1170.50">
    <property type="entry name" value="Aldehyde oxidase/xanthine dehydrogenase, a/b hammerhead"/>
    <property type="match status" value="1"/>
</dbReference>
<dbReference type="Gene3D" id="3.30.365.10">
    <property type="entry name" value="Aldehyde oxidase/xanthine dehydrogenase, molybdopterin binding domain"/>
    <property type="match status" value="4"/>
</dbReference>
<dbReference type="InterPro" id="IPR046867">
    <property type="entry name" value="AldOxase/xan_DH_MoCoBD2"/>
</dbReference>
<accession>A0ABP9UXG6</accession>
<sequence length="769" mass="82563">MSQLSITARKGETSQGLGKPAKRIDGLAKVTGGARYAADHVLPNMVFGSYVTAPISMGTITSIDTAPVLEIPGVLRVFTHENAPEMADLKPFAAGGTAQQSKMILQSPEVLYHGMPVALVVAETLEAAEEGARRLEIKYDDLRSGALTLGADNAESIPYGEANPDYEDIQIGDADAAEKNAAHLVQGTYTTPTQHHHPMETYSTTVAWDGPRLTVYEPSQFLVGMQNGIAEAMGIEPMNVHVISPFVGGAFGCKATVTPHLAMNCAVSRQLGRPLKVALGREQHPTMGSFRSPAKFDFTLGCDAEGKLTVLRITDEQLTSRFDPVHMNSAEPVTRIYACPNILGKVRLTRADCPSPGFMRAPAETPGMFPLEVAMDELAEKAGIDPVEFRIMNEPDKDPVKNLPYSSRMLVQCLERGRDKFGWSDRPKQPKSVEKDGAWVGYGVATALYPTNISVSFIELEYDYEGHVKISTAAHDLGTGQWTVVGQVASECLGVPLSKITVSIGDSDLPAGALAGGSATTPSISRSIYQASRSMAERLGELSAKMETPPFSEEERKDLKVEGAKLVTKSGTSVEIAKILEAAGETTVLVRANNPAPGMGTKGLMGFMKGKPVLNGFHFDDHTVASWGAHFVEVRVDKLTRTIRVPRMLGVYAAGTIVNPLTARSQMIGGMIWGLGAGLLEETMADTKRGTWVNKDIAEYLIACHADAMEIESEFLDEKDTVANPLGTKGIGELGIVGINAAIANAVYNATGIRVRDLPLRLEKLLDEA</sequence>
<keyword evidence="1" id="KW-0500">Molybdenum</keyword>